<evidence type="ECO:0000313" key="8">
    <source>
        <dbReference type="Proteomes" id="UP000005017"/>
    </source>
</evidence>
<dbReference type="InterPro" id="IPR002792">
    <property type="entry name" value="TRAM_dom"/>
</dbReference>
<dbReference type="InterPro" id="IPR030391">
    <property type="entry name" value="MeTrfase_TrmA_CS"/>
</dbReference>
<dbReference type="STRING" id="679192.HMPREF9013_0185"/>
<dbReference type="Gene3D" id="3.40.50.150">
    <property type="entry name" value="Vaccinia Virus protein VP39"/>
    <property type="match status" value="1"/>
</dbReference>
<dbReference type="EMBL" id="ADFR01000003">
    <property type="protein sequence ID" value="EFC05982.1"/>
    <property type="molecule type" value="Genomic_DNA"/>
</dbReference>
<comment type="caution">
    <text evidence="7">The sequence shown here is derived from an EMBL/GenBank/DDBJ whole genome shotgun (WGS) entry which is preliminary data.</text>
</comment>
<dbReference type="SUPFAM" id="SSF53335">
    <property type="entry name" value="S-adenosyl-L-methionine-dependent methyltransferases"/>
    <property type="match status" value="1"/>
</dbReference>
<dbReference type="CDD" id="cd02440">
    <property type="entry name" value="AdoMet_MTases"/>
    <property type="match status" value="1"/>
</dbReference>
<dbReference type="InterPro" id="IPR012340">
    <property type="entry name" value="NA-bd_OB-fold"/>
</dbReference>
<name>D2MNG0_9FIRM</name>
<reference evidence="8" key="1">
    <citation type="submission" date="2009-12" db="EMBL/GenBank/DDBJ databases">
        <title>Sequence of Clostridiales genomosp. BVAB3 str. UPII9-5.</title>
        <authorList>
            <person name="Madupu R."/>
            <person name="Durkin A.S."/>
            <person name="Torralba M."/>
            <person name="Methe B."/>
            <person name="Sutton G.G."/>
            <person name="Strausberg R.L."/>
            <person name="Nelson K.E."/>
        </authorList>
    </citation>
    <scope>NUCLEOTIDE SEQUENCE [LARGE SCALE GENOMIC DNA]</scope>
    <source>
        <strain evidence="8">W1219</strain>
    </source>
</reference>
<dbReference type="SUPFAM" id="SSF50249">
    <property type="entry name" value="Nucleic acid-binding proteins"/>
    <property type="match status" value="1"/>
</dbReference>
<dbReference type="Gene3D" id="2.40.50.1070">
    <property type="match status" value="1"/>
</dbReference>
<evidence type="ECO:0000256" key="4">
    <source>
        <dbReference type="PROSITE-ProRule" id="PRU01024"/>
    </source>
</evidence>
<dbReference type="OrthoDB" id="9804590at2"/>
<dbReference type="GO" id="GO:0070041">
    <property type="term" value="F:rRNA (uridine-C5-)-methyltransferase activity"/>
    <property type="evidence" value="ECO:0007669"/>
    <property type="project" value="TreeGrafter"/>
</dbReference>
<comment type="similarity">
    <text evidence="4">Belongs to the class I-like SAM-binding methyltransferase superfamily. RNA M5U methyltransferase family.</text>
</comment>
<feature type="binding site" evidence="4">
    <location>
        <position position="318"/>
    </location>
    <ligand>
        <name>S-adenosyl-L-methionine</name>
        <dbReference type="ChEBI" id="CHEBI:59789"/>
    </ligand>
</feature>
<feature type="binding site" evidence="4">
    <location>
        <position position="297"/>
    </location>
    <ligand>
        <name>S-adenosyl-L-methionine</name>
        <dbReference type="ChEBI" id="CHEBI:59789"/>
    </ligand>
</feature>
<feature type="binding site" evidence="4">
    <location>
        <position position="270"/>
    </location>
    <ligand>
        <name>S-adenosyl-L-methionine</name>
        <dbReference type="ChEBI" id="CHEBI:59789"/>
    </ligand>
</feature>
<dbReference type="PANTHER" id="PTHR11061:SF45">
    <property type="match status" value="1"/>
</dbReference>
<evidence type="ECO:0000313" key="7">
    <source>
        <dbReference type="EMBL" id="EFC05982.1"/>
    </source>
</evidence>
<protein>
    <submittedName>
        <fullName evidence="7">23S rRNA (Uracil-5-)-methyltransferase RumA</fullName>
        <ecNumber evidence="7">2.1.1.-</ecNumber>
    </submittedName>
</protein>
<dbReference type="Pfam" id="PF05958">
    <property type="entry name" value="tRNA_U5-meth_tr"/>
    <property type="match status" value="1"/>
</dbReference>
<dbReference type="Proteomes" id="UP000005017">
    <property type="component" value="Unassembled WGS sequence"/>
</dbReference>
<feature type="binding site" evidence="4">
    <location>
        <position position="365"/>
    </location>
    <ligand>
        <name>S-adenosyl-L-methionine</name>
        <dbReference type="ChEBI" id="CHEBI:59789"/>
    </ligand>
</feature>
<accession>D2MNG0</accession>
<sequence>MKLEIKKIGINGEGIAYDQKKPVFVPGTFPGEVVEATISEKKAHYAHAKINRILQKAHYRRPSPSPIEEQLGHPFFGIEYEKQLTFKLDLLTEALWKYAKVKRHWVRKINPSENEFSYRNQCKLPIQERQGKLVCGLFSPNSNQFQVVHHFLTHDPEVERIRKELLAILNQHHFPAYSHKTKQGLRYIVIRCIHGISQATLITGKDTLNKCLIDDFKKIPHLHSLHQSWNTSKQSLQFFGERTKLLFGKKHLLIPFSSIYLHVSPEAFFQLNTKQAEALYHYAVSKVDPCHILVEAYCGIGVMSLLASSKAEQVYGIELNPHAIQDAKRNAELNHLDNCHFECADAADGLYKIAKKQKIDTLLIDPPRSGLDEAMLEAILKSQPDRIIYISCNPATLAKNIAVLKWKYQILTIQAFDLFPQTPHVECLCLLSKVQK</sequence>
<organism evidence="7 8">
    <name type="scientific">Bulleidia extructa W1219</name>
    <dbReference type="NCBI Taxonomy" id="679192"/>
    <lineage>
        <taxon>Bacteria</taxon>
        <taxon>Bacillati</taxon>
        <taxon>Bacillota</taxon>
        <taxon>Erysipelotrichia</taxon>
        <taxon>Erysipelotrichales</taxon>
        <taxon>Erysipelotrichaceae</taxon>
        <taxon>Bulleidia</taxon>
    </lineage>
</organism>
<dbReference type="PANTHER" id="PTHR11061">
    <property type="entry name" value="RNA M5U METHYLTRANSFERASE"/>
    <property type="match status" value="1"/>
</dbReference>
<evidence type="ECO:0000256" key="1">
    <source>
        <dbReference type="ARBA" id="ARBA00022603"/>
    </source>
</evidence>
<dbReference type="NCBIfam" id="TIGR00479">
    <property type="entry name" value="rumA"/>
    <property type="match status" value="1"/>
</dbReference>
<evidence type="ECO:0000256" key="3">
    <source>
        <dbReference type="ARBA" id="ARBA00022691"/>
    </source>
</evidence>
<dbReference type="Pfam" id="PF01938">
    <property type="entry name" value="TRAM"/>
    <property type="match status" value="1"/>
</dbReference>
<evidence type="ECO:0000259" key="6">
    <source>
        <dbReference type="PROSITE" id="PS50926"/>
    </source>
</evidence>
<keyword evidence="8" id="KW-1185">Reference proteome</keyword>
<dbReference type="GO" id="GO:0070475">
    <property type="term" value="P:rRNA base methylation"/>
    <property type="evidence" value="ECO:0007669"/>
    <property type="project" value="TreeGrafter"/>
</dbReference>
<dbReference type="PROSITE" id="PS51687">
    <property type="entry name" value="SAM_MT_RNA_M5U"/>
    <property type="match status" value="1"/>
</dbReference>
<dbReference type="InterPro" id="IPR030390">
    <property type="entry name" value="MeTrfase_TrmA_AS"/>
</dbReference>
<feature type="active site" description="Nucleophile" evidence="4">
    <location>
        <position position="392"/>
    </location>
</feature>
<keyword evidence="2 4" id="KW-0808">Transferase</keyword>
<proteinExistence type="inferred from homology"/>
<dbReference type="PROSITE" id="PS01230">
    <property type="entry name" value="TRMA_1"/>
    <property type="match status" value="1"/>
</dbReference>
<keyword evidence="3 4" id="KW-0949">S-adenosyl-L-methionine</keyword>
<feature type="active site" evidence="5">
    <location>
        <position position="392"/>
    </location>
</feature>
<dbReference type="Gene3D" id="2.40.50.140">
    <property type="entry name" value="Nucleic acid-binding proteins"/>
    <property type="match status" value="1"/>
</dbReference>
<dbReference type="AlphaFoldDB" id="D2MNG0"/>
<gene>
    <name evidence="7" type="primary">rumA</name>
    <name evidence="7" type="ORF">HMPREF9013_0185</name>
</gene>
<dbReference type="PROSITE" id="PS01231">
    <property type="entry name" value="TRMA_2"/>
    <property type="match status" value="1"/>
</dbReference>
<dbReference type="PROSITE" id="PS50926">
    <property type="entry name" value="TRAM"/>
    <property type="match status" value="1"/>
</dbReference>
<evidence type="ECO:0000256" key="5">
    <source>
        <dbReference type="PROSITE-ProRule" id="PRU10015"/>
    </source>
</evidence>
<dbReference type="RefSeq" id="WP_006626931.1">
    <property type="nucleotide sequence ID" value="NZ_ADFR01000003.1"/>
</dbReference>
<dbReference type="InterPro" id="IPR010280">
    <property type="entry name" value="U5_MeTrfase_fam"/>
</dbReference>
<dbReference type="eggNOG" id="COG2265">
    <property type="taxonomic scope" value="Bacteria"/>
</dbReference>
<feature type="domain" description="TRAM" evidence="6">
    <location>
        <begin position="1"/>
        <end position="52"/>
    </location>
</feature>
<evidence type="ECO:0000256" key="2">
    <source>
        <dbReference type="ARBA" id="ARBA00022679"/>
    </source>
</evidence>
<keyword evidence="1 4" id="KW-0489">Methyltransferase</keyword>
<dbReference type="EC" id="2.1.1.-" evidence="7"/>
<dbReference type="InterPro" id="IPR029063">
    <property type="entry name" value="SAM-dependent_MTases_sf"/>
</dbReference>